<dbReference type="Pfam" id="PF12833">
    <property type="entry name" value="HTH_18"/>
    <property type="match status" value="1"/>
</dbReference>
<dbReference type="InterPro" id="IPR018062">
    <property type="entry name" value="HTH_AraC-typ_CS"/>
</dbReference>
<organism evidence="5 8">
    <name type="scientific">Thalassospira xiamenensis</name>
    <dbReference type="NCBI Taxonomy" id="220697"/>
    <lineage>
        <taxon>Bacteria</taxon>
        <taxon>Pseudomonadati</taxon>
        <taxon>Pseudomonadota</taxon>
        <taxon>Alphaproteobacteria</taxon>
        <taxon>Rhodospirillales</taxon>
        <taxon>Thalassospiraceae</taxon>
        <taxon>Thalassospira</taxon>
    </lineage>
</organism>
<dbReference type="SUPFAM" id="SSF46689">
    <property type="entry name" value="Homeodomain-like"/>
    <property type="match status" value="2"/>
</dbReference>
<evidence type="ECO:0000313" key="7">
    <source>
        <dbReference type="Proteomes" id="UP000219068"/>
    </source>
</evidence>
<dbReference type="PROSITE" id="PS01124">
    <property type="entry name" value="HTH_ARAC_FAMILY_2"/>
    <property type="match status" value="1"/>
</dbReference>
<dbReference type="GO" id="GO:0003700">
    <property type="term" value="F:DNA-binding transcription factor activity"/>
    <property type="evidence" value="ECO:0007669"/>
    <property type="project" value="InterPro"/>
</dbReference>
<dbReference type="InterPro" id="IPR029062">
    <property type="entry name" value="Class_I_gatase-like"/>
</dbReference>
<keyword evidence="2 6" id="KW-0238">DNA-binding</keyword>
<dbReference type="CDD" id="cd03136">
    <property type="entry name" value="GATase1_AraC_ArgR_like"/>
    <property type="match status" value="1"/>
</dbReference>
<reference evidence="5 8" key="1">
    <citation type="submission" date="2014-07" db="EMBL/GenBank/DDBJ databases">
        <title>Draft genome sequence of Thalassospira xiamenensis IB13.</title>
        <authorList>
            <person name="Lai Q."/>
            <person name="Shao Z."/>
        </authorList>
    </citation>
    <scope>NUCLEOTIDE SEQUENCE [LARGE SCALE GENOMIC DNA]</scope>
    <source>
        <strain evidence="5 8">IB13</strain>
    </source>
</reference>
<dbReference type="Gene3D" id="3.40.50.880">
    <property type="match status" value="1"/>
</dbReference>
<evidence type="ECO:0000256" key="3">
    <source>
        <dbReference type="ARBA" id="ARBA00023163"/>
    </source>
</evidence>
<dbReference type="Proteomes" id="UP000219068">
    <property type="component" value="Unassembled WGS sequence"/>
</dbReference>
<dbReference type="InterPro" id="IPR018060">
    <property type="entry name" value="HTH_AraC"/>
</dbReference>
<dbReference type="PROSITE" id="PS00041">
    <property type="entry name" value="HTH_ARAC_FAMILY_1"/>
    <property type="match status" value="1"/>
</dbReference>
<dbReference type="InterPro" id="IPR052158">
    <property type="entry name" value="INH-QAR"/>
</dbReference>
<sequence length="357" mass="39370">MYSGSQNAKAGRLANVTGAGKSGHEKPRLSVGFILAKRFTLCAFANFVDVLRLAADEGDRSRPILCNWTVVSDTMDPVPSSSGIIVQPKERLGDPRRFNYIVVVGGLMEETPNLGSAYHKFLHEAAEAGIPLVGICTGAFLLHRAGLLDGYRCCVSWFHHSDFIEQFEGLDPVADQIFVVDRDRLTCSGGVSSAHLAAYLVDKHVGRAQASKSLHIMIIDDALQAEKPQPGIPLDLKTQDPIVQRALLIMQQNIDTPISVQEIARRMGNSKRQIERHFRLSLDTSPQVAFLNIRLDMAHHLMEKSQKSVAQVAVDCGFCDSSHLSRMFRRRYGCTPQELRRPVSDAVSDAVPVLEEA</sequence>
<keyword evidence="3" id="KW-0804">Transcription</keyword>
<dbReference type="EMBL" id="JPWJ01000004">
    <property type="protein sequence ID" value="RCK51120.1"/>
    <property type="molecule type" value="Genomic_DNA"/>
</dbReference>
<dbReference type="GO" id="GO:0043565">
    <property type="term" value="F:sequence-specific DNA binding"/>
    <property type="evidence" value="ECO:0007669"/>
    <property type="project" value="InterPro"/>
</dbReference>
<dbReference type="InterPro" id="IPR009057">
    <property type="entry name" value="Homeodomain-like_sf"/>
</dbReference>
<dbReference type="SMART" id="SM00342">
    <property type="entry name" value="HTH_ARAC"/>
    <property type="match status" value="1"/>
</dbReference>
<dbReference type="Pfam" id="PF01965">
    <property type="entry name" value="DJ-1_PfpI"/>
    <property type="match status" value="1"/>
</dbReference>
<protein>
    <submittedName>
        <fullName evidence="5">AraC family transcriptional regulator</fullName>
    </submittedName>
    <submittedName>
        <fullName evidence="6">Transcriptional regulator GlxA family, contains an amidase domain and an AraC-type DNA-binding HTH domain</fullName>
    </submittedName>
</protein>
<evidence type="ECO:0000259" key="4">
    <source>
        <dbReference type="PROSITE" id="PS01124"/>
    </source>
</evidence>
<keyword evidence="1" id="KW-0805">Transcription regulation</keyword>
<evidence type="ECO:0000256" key="2">
    <source>
        <dbReference type="ARBA" id="ARBA00023125"/>
    </source>
</evidence>
<name>A0A154KVF2_9PROT</name>
<evidence type="ECO:0000313" key="6">
    <source>
        <dbReference type="EMBL" id="SOC30080.1"/>
    </source>
</evidence>
<dbReference type="RefSeq" id="WP_062959629.1">
    <property type="nucleotide sequence ID" value="NZ_JPWJ01000004.1"/>
</dbReference>
<accession>A0A154KVF2</accession>
<dbReference type="EMBL" id="OBMM01000008">
    <property type="protein sequence ID" value="SOC30080.1"/>
    <property type="molecule type" value="Genomic_DNA"/>
</dbReference>
<dbReference type="InterPro" id="IPR002818">
    <property type="entry name" value="DJ-1/PfpI"/>
</dbReference>
<dbReference type="Gene3D" id="1.10.10.60">
    <property type="entry name" value="Homeodomain-like"/>
    <property type="match status" value="1"/>
</dbReference>
<evidence type="ECO:0000256" key="1">
    <source>
        <dbReference type="ARBA" id="ARBA00023015"/>
    </source>
</evidence>
<dbReference type="PANTHER" id="PTHR43130">
    <property type="entry name" value="ARAC-FAMILY TRANSCRIPTIONAL REGULATOR"/>
    <property type="match status" value="1"/>
</dbReference>
<reference evidence="6 7" key="2">
    <citation type="submission" date="2017-08" db="EMBL/GenBank/DDBJ databases">
        <authorList>
            <person name="de Groot N.N."/>
        </authorList>
    </citation>
    <scope>NUCLEOTIDE SEQUENCE [LARGE SCALE GENOMIC DNA]</scope>
    <source>
        <strain evidence="6 7">USBA 78</strain>
    </source>
</reference>
<dbReference type="PANTHER" id="PTHR43130:SF3">
    <property type="entry name" value="HTH-TYPE TRANSCRIPTIONAL REGULATOR RV1931C"/>
    <property type="match status" value="1"/>
</dbReference>
<feature type="domain" description="HTH araC/xylS-type" evidence="4">
    <location>
        <begin position="244"/>
        <end position="342"/>
    </location>
</feature>
<dbReference type="SUPFAM" id="SSF52317">
    <property type="entry name" value="Class I glutamine amidotransferase-like"/>
    <property type="match status" value="1"/>
</dbReference>
<gene>
    <name evidence="6" type="ORF">SAMN05428964_10891</name>
    <name evidence="5" type="ORF">TH44_10225</name>
</gene>
<evidence type="ECO:0000313" key="8">
    <source>
        <dbReference type="Proteomes" id="UP000252266"/>
    </source>
</evidence>
<dbReference type="Proteomes" id="UP000252266">
    <property type="component" value="Unassembled WGS sequence"/>
</dbReference>
<proteinExistence type="predicted"/>
<dbReference type="AlphaFoldDB" id="A0A154KVF2"/>
<evidence type="ECO:0000313" key="5">
    <source>
        <dbReference type="EMBL" id="RCK51120.1"/>
    </source>
</evidence>